<accession>A0A9P6QEP2</accession>
<dbReference type="GO" id="GO:0016491">
    <property type="term" value="F:oxidoreductase activity"/>
    <property type="evidence" value="ECO:0007669"/>
    <property type="project" value="UniProtKB-KW"/>
</dbReference>
<dbReference type="EMBL" id="JAAAJB010000084">
    <property type="protein sequence ID" value="KAG0266941.1"/>
    <property type="molecule type" value="Genomic_DNA"/>
</dbReference>
<sequence>MSITSRYCMTNIFGNPQFYKNALTGGSFSADKIPDLTGKVAIVTGAASGIGLATVVELALHNAHVFLACRSEARCEEAIGWAKAEIAKRREQEKLQQPLDLKLDPLVLDLSDMNSCYQAAQSFKAKNLPLHMLFNNGGIMLVPFALTVDGVESHMGVNHFGHFVLTMALLDKLKESQPSRVVMTSSMMHEMTVPKGIDFDTLNDPSHSNAATRYGRSKLANVLFAKALARRLANDKVYVSAIHPGYVTTDLDRQAKNVVGGIGAKITHASNWLFGMRPSKGCLTQLYAGTSLEIEEKDLRGQYFVPLGKELRPSKFALNETLQEELWEFSEKLMKEKVKTL</sequence>
<gene>
    <name evidence="2" type="ORF">DFQ27_009299</name>
</gene>
<dbReference type="Gene3D" id="3.40.50.720">
    <property type="entry name" value="NAD(P)-binding Rossmann-like Domain"/>
    <property type="match status" value="1"/>
</dbReference>
<dbReference type="SUPFAM" id="SSF51735">
    <property type="entry name" value="NAD(P)-binding Rossmann-fold domains"/>
    <property type="match status" value="1"/>
</dbReference>
<evidence type="ECO:0000256" key="1">
    <source>
        <dbReference type="ARBA" id="ARBA00023002"/>
    </source>
</evidence>
<name>A0A9P6QEP2_9FUNG</name>
<comment type="caution">
    <text evidence="2">The sequence shown here is derived from an EMBL/GenBank/DDBJ whole genome shotgun (WGS) entry which is preliminary data.</text>
</comment>
<evidence type="ECO:0000313" key="3">
    <source>
        <dbReference type="Proteomes" id="UP000807716"/>
    </source>
</evidence>
<dbReference type="PRINTS" id="PR00081">
    <property type="entry name" value="GDHRDH"/>
</dbReference>
<dbReference type="InterPro" id="IPR002347">
    <property type="entry name" value="SDR_fam"/>
</dbReference>
<proteinExistence type="predicted"/>
<dbReference type="Proteomes" id="UP000807716">
    <property type="component" value="Unassembled WGS sequence"/>
</dbReference>
<protein>
    <recommendedName>
        <fullName evidence="4">NAD(P)-binding protein</fullName>
    </recommendedName>
</protein>
<dbReference type="InterPro" id="IPR036291">
    <property type="entry name" value="NAD(P)-bd_dom_sf"/>
</dbReference>
<dbReference type="AlphaFoldDB" id="A0A9P6QEP2"/>
<keyword evidence="1" id="KW-0560">Oxidoreductase</keyword>
<dbReference type="Pfam" id="PF00106">
    <property type="entry name" value="adh_short"/>
    <property type="match status" value="2"/>
</dbReference>
<dbReference type="PANTHER" id="PTHR43157:SF31">
    <property type="entry name" value="PHOSPHATIDYLINOSITOL-GLYCAN BIOSYNTHESIS CLASS F PROTEIN"/>
    <property type="match status" value="1"/>
</dbReference>
<evidence type="ECO:0000313" key="2">
    <source>
        <dbReference type="EMBL" id="KAG0266941.1"/>
    </source>
</evidence>
<dbReference type="CDD" id="cd05327">
    <property type="entry name" value="retinol-DH_like_SDR_c_like"/>
    <property type="match status" value="1"/>
</dbReference>
<organism evidence="2 3">
    <name type="scientific">Actinomortierella ambigua</name>
    <dbReference type="NCBI Taxonomy" id="1343610"/>
    <lineage>
        <taxon>Eukaryota</taxon>
        <taxon>Fungi</taxon>
        <taxon>Fungi incertae sedis</taxon>
        <taxon>Mucoromycota</taxon>
        <taxon>Mortierellomycotina</taxon>
        <taxon>Mortierellomycetes</taxon>
        <taxon>Mortierellales</taxon>
        <taxon>Mortierellaceae</taxon>
        <taxon>Actinomortierella</taxon>
    </lineage>
</organism>
<dbReference type="PANTHER" id="PTHR43157">
    <property type="entry name" value="PHOSPHATIDYLINOSITOL-GLYCAN BIOSYNTHESIS CLASS F PROTEIN-RELATED"/>
    <property type="match status" value="1"/>
</dbReference>
<reference evidence="2" key="1">
    <citation type="journal article" date="2020" name="Fungal Divers.">
        <title>Resolving the Mortierellaceae phylogeny through synthesis of multi-gene phylogenetics and phylogenomics.</title>
        <authorList>
            <person name="Vandepol N."/>
            <person name="Liber J."/>
            <person name="Desiro A."/>
            <person name="Na H."/>
            <person name="Kennedy M."/>
            <person name="Barry K."/>
            <person name="Grigoriev I.V."/>
            <person name="Miller A.N."/>
            <person name="O'Donnell K."/>
            <person name="Stajich J.E."/>
            <person name="Bonito G."/>
        </authorList>
    </citation>
    <scope>NUCLEOTIDE SEQUENCE</scope>
    <source>
        <strain evidence="2">BC1065</strain>
    </source>
</reference>
<keyword evidence="3" id="KW-1185">Reference proteome</keyword>
<evidence type="ECO:0008006" key="4">
    <source>
        <dbReference type="Google" id="ProtNLM"/>
    </source>
</evidence>
<dbReference type="OrthoDB" id="191139at2759"/>